<organism evidence="1 2">
    <name type="scientific">Botryotinia fuckeliana (strain T4)</name>
    <name type="common">Noble rot fungus</name>
    <name type="synonym">Botrytis cinerea</name>
    <dbReference type="NCBI Taxonomy" id="999810"/>
    <lineage>
        <taxon>Eukaryota</taxon>
        <taxon>Fungi</taxon>
        <taxon>Dikarya</taxon>
        <taxon>Ascomycota</taxon>
        <taxon>Pezizomycotina</taxon>
        <taxon>Leotiomycetes</taxon>
        <taxon>Helotiales</taxon>
        <taxon>Sclerotiniaceae</taxon>
        <taxon>Botrytis</taxon>
    </lineage>
</organism>
<dbReference type="AlphaFoldDB" id="G2YVQ7"/>
<reference evidence="2" key="1">
    <citation type="journal article" date="2011" name="PLoS Genet.">
        <title>Genomic analysis of the necrotrophic fungal pathogens Sclerotinia sclerotiorum and Botrytis cinerea.</title>
        <authorList>
            <person name="Amselem J."/>
            <person name="Cuomo C.A."/>
            <person name="van Kan J.A."/>
            <person name="Viaud M."/>
            <person name="Benito E.P."/>
            <person name="Couloux A."/>
            <person name="Coutinho P.M."/>
            <person name="de Vries R.P."/>
            <person name="Dyer P.S."/>
            <person name="Fillinger S."/>
            <person name="Fournier E."/>
            <person name="Gout L."/>
            <person name="Hahn M."/>
            <person name="Kohn L."/>
            <person name="Lapalu N."/>
            <person name="Plummer K.M."/>
            <person name="Pradier J.M."/>
            <person name="Quevillon E."/>
            <person name="Sharon A."/>
            <person name="Simon A."/>
            <person name="ten Have A."/>
            <person name="Tudzynski B."/>
            <person name="Tudzynski P."/>
            <person name="Wincker P."/>
            <person name="Andrew M."/>
            <person name="Anthouard V."/>
            <person name="Beever R.E."/>
            <person name="Beffa R."/>
            <person name="Benoit I."/>
            <person name="Bouzid O."/>
            <person name="Brault B."/>
            <person name="Chen Z."/>
            <person name="Choquer M."/>
            <person name="Collemare J."/>
            <person name="Cotton P."/>
            <person name="Danchin E.G."/>
            <person name="Da Silva C."/>
            <person name="Gautier A."/>
            <person name="Giraud C."/>
            <person name="Giraud T."/>
            <person name="Gonzalez C."/>
            <person name="Grossetete S."/>
            <person name="Guldener U."/>
            <person name="Henrissat B."/>
            <person name="Howlett B.J."/>
            <person name="Kodira C."/>
            <person name="Kretschmer M."/>
            <person name="Lappartient A."/>
            <person name="Leroch M."/>
            <person name="Levis C."/>
            <person name="Mauceli E."/>
            <person name="Neuveglise C."/>
            <person name="Oeser B."/>
            <person name="Pearson M."/>
            <person name="Poulain J."/>
            <person name="Poussereau N."/>
            <person name="Quesneville H."/>
            <person name="Rascle C."/>
            <person name="Schumacher J."/>
            <person name="Segurens B."/>
            <person name="Sexton A."/>
            <person name="Silva E."/>
            <person name="Sirven C."/>
            <person name="Soanes D.M."/>
            <person name="Talbot N.J."/>
            <person name="Templeton M."/>
            <person name="Yandava C."/>
            <person name="Yarden O."/>
            <person name="Zeng Q."/>
            <person name="Rollins J.A."/>
            <person name="Lebrun M.H."/>
            <person name="Dickman M."/>
        </authorList>
    </citation>
    <scope>NUCLEOTIDE SEQUENCE [LARGE SCALE GENOMIC DNA]</scope>
    <source>
        <strain evidence="2">T4</strain>
    </source>
</reference>
<accession>G2YVQ7</accession>
<dbReference type="EMBL" id="FQ790357">
    <property type="protein sequence ID" value="CCD55705.1"/>
    <property type="molecule type" value="Genomic_DNA"/>
</dbReference>
<gene>
    <name evidence="1" type="ORF">BofuT4_uP152670.1</name>
</gene>
<proteinExistence type="predicted"/>
<dbReference type="HOGENOM" id="CLU_3068455_0_0_1"/>
<evidence type="ECO:0000313" key="1">
    <source>
        <dbReference type="EMBL" id="CCD55705.1"/>
    </source>
</evidence>
<dbReference type="InParanoid" id="G2YVQ7"/>
<sequence length="53" mass="5935">MDQRGVPQTIYVVVDIPRYVVAKLAGLNSLIDSYQGSGCWHGNRPLLNTAYRK</sequence>
<evidence type="ECO:0000313" key="2">
    <source>
        <dbReference type="Proteomes" id="UP000008177"/>
    </source>
</evidence>
<name>G2YVQ7_BOTF4</name>
<protein>
    <submittedName>
        <fullName evidence="1">Uncharacterized protein</fullName>
    </submittedName>
</protein>
<dbReference type="Proteomes" id="UP000008177">
    <property type="component" value="Unplaced contigs"/>
</dbReference>